<evidence type="ECO:0000313" key="3">
    <source>
        <dbReference type="Proteomes" id="UP000837857"/>
    </source>
</evidence>
<gene>
    <name evidence="2" type="ORF">IPOD504_LOCUS1751</name>
</gene>
<dbReference type="Proteomes" id="UP000837857">
    <property type="component" value="Chromosome 11"/>
</dbReference>
<name>A0ABN8HU27_9NEOP</name>
<feature type="non-terminal residue" evidence="2">
    <location>
        <position position="1"/>
    </location>
</feature>
<feature type="compositionally biased region" description="Gly residues" evidence="1">
    <location>
        <begin position="30"/>
        <end position="41"/>
    </location>
</feature>
<reference evidence="2" key="1">
    <citation type="submission" date="2022-03" db="EMBL/GenBank/DDBJ databases">
        <authorList>
            <person name="Martin H S."/>
        </authorList>
    </citation>
    <scope>NUCLEOTIDE SEQUENCE</scope>
</reference>
<organism evidence="2 3">
    <name type="scientific">Iphiclides podalirius</name>
    <name type="common">scarce swallowtail</name>
    <dbReference type="NCBI Taxonomy" id="110791"/>
    <lineage>
        <taxon>Eukaryota</taxon>
        <taxon>Metazoa</taxon>
        <taxon>Ecdysozoa</taxon>
        <taxon>Arthropoda</taxon>
        <taxon>Hexapoda</taxon>
        <taxon>Insecta</taxon>
        <taxon>Pterygota</taxon>
        <taxon>Neoptera</taxon>
        <taxon>Endopterygota</taxon>
        <taxon>Lepidoptera</taxon>
        <taxon>Glossata</taxon>
        <taxon>Ditrysia</taxon>
        <taxon>Papilionoidea</taxon>
        <taxon>Papilionidae</taxon>
        <taxon>Papilioninae</taxon>
        <taxon>Iphiclides</taxon>
    </lineage>
</organism>
<accession>A0ABN8HU27</accession>
<feature type="compositionally biased region" description="Basic and acidic residues" evidence="1">
    <location>
        <begin position="42"/>
        <end position="54"/>
    </location>
</feature>
<feature type="region of interest" description="Disordered" evidence="1">
    <location>
        <begin position="1"/>
        <end position="54"/>
    </location>
</feature>
<keyword evidence="3" id="KW-1185">Reference proteome</keyword>
<proteinExistence type="predicted"/>
<evidence type="ECO:0000313" key="2">
    <source>
        <dbReference type="EMBL" id="CAH2039533.1"/>
    </source>
</evidence>
<evidence type="ECO:0000256" key="1">
    <source>
        <dbReference type="SAM" id="MobiDB-lite"/>
    </source>
</evidence>
<protein>
    <submittedName>
        <fullName evidence="2">Uncharacterized protein</fullName>
    </submittedName>
</protein>
<sequence>MKDSNASRDTGGGSRGSVIEGLPEARGGLRRCGGGGGAGGGVRREQEYSKRENAARPACRDFTYLTRNLYRRVPPKGDPIPHGLEPQLALSGVAVIAQNIRGQYFSSLGTAGIGPDTIDECARPLSAHSEAADSRSHYSSSGMLPGVLCRKIATTAALRVGLRHSCGSST</sequence>
<dbReference type="EMBL" id="OW152823">
    <property type="protein sequence ID" value="CAH2039533.1"/>
    <property type="molecule type" value="Genomic_DNA"/>
</dbReference>